<evidence type="ECO:0000313" key="2">
    <source>
        <dbReference type="Proteomes" id="UP000215914"/>
    </source>
</evidence>
<dbReference type="Gramene" id="mRNA:HanXRQr2_Chr04g0163421">
    <property type="protein sequence ID" value="mRNA:HanXRQr2_Chr04g0163421"/>
    <property type="gene ID" value="HanXRQr2_Chr04g0163421"/>
</dbReference>
<name>A0A9K3NRB8_HELAN</name>
<gene>
    <name evidence="1" type="ORF">HanXRQr2_Chr04g0163421</name>
</gene>
<organism evidence="1 2">
    <name type="scientific">Helianthus annuus</name>
    <name type="common">Common sunflower</name>
    <dbReference type="NCBI Taxonomy" id="4232"/>
    <lineage>
        <taxon>Eukaryota</taxon>
        <taxon>Viridiplantae</taxon>
        <taxon>Streptophyta</taxon>
        <taxon>Embryophyta</taxon>
        <taxon>Tracheophyta</taxon>
        <taxon>Spermatophyta</taxon>
        <taxon>Magnoliopsida</taxon>
        <taxon>eudicotyledons</taxon>
        <taxon>Gunneridae</taxon>
        <taxon>Pentapetalae</taxon>
        <taxon>asterids</taxon>
        <taxon>campanulids</taxon>
        <taxon>Asterales</taxon>
        <taxon>Asteraceae</taxon>
        <taxon>Asteroideae</taxon>
        <taxon>Heliantheae alliance</taxon>
        <taxon>Heliantheae</taxon>
        <taxon>Helianthus</taxon>
    </lineage>
</organism>
<evidence type="ECO:0000313" key="1">
    <source>
        <dbReference type="EMBL" id="KAF5809944.1"/>
    </source>
</evidence>
<keyword evidence="2" id="KW-1185">Reference proteome</keyword>
<comment type="caution">
    <text evidence="1">The sequence shown here is derived from an EMBL/GenBank/DDBJ whole genome shotgun (WGS) entry which is preliminary data.</text>
</comment>
<accession>A0A9K3NRB8</accession>
<sequence>MPPRRDAQPFTAEEIAALVSQQMVAVLPGVVTQINELYNNNNNAQCNFKSFNSAKPLKFSGLQGATALLQWFES</sequence>
<dbReference type="AlphaFoldDB" id="A0A9K3NRB8"/>
<protein>
    <submittedName>
        <fullName evidence="1">Uncharacterized protein</fullName>
    </submittedName>
</protein>
<dbReference type="Proteomes" id="UP000215914">
    <property type="component" value="Unassembled WGS sequence"/>
</dbReference>
<reference evidence="1" key="2">
    <citation type="submission" date="2020-06" db="EMBL/GenBank/DDBJ databases">
        <title>Helianthus annuus Genome sequencing and assembly Release 2.</title>
        <authorList>
            <person name="Gouzy J."/>
            <person name="Langlade N."/>
            <person name="Munos S."/>
        </authorList>
    </citation>
    <scope>NUCLEOTIDE SEQUENCE</scope>
    <source>
        <tissue evidence="1">Leaves</tissue>
    </source>
</reference>
<dbReference type="EMBL" id="MNCJ02000319">
    <property type="protein sequence ID" value="KAF5809944.1"/>
    <property type="molecule type" value="Genomic_DNA"/>
</dbReference>
<proteinExistence type="predicted"/>
<reference evidence="1" key="1">
    <citation type="journal article" date="2017" name="Nature">
        <title>The sunflower genome provides insights into oil metabolism, flowering and Asterid evolution.</title>
        <authorList>
            <person name="Badouin H."/>
            <person name="Gouzy J."/>
            <person name="Grassa C.J."/>
            <person name="Murat F."/>
            <person name="Staton S.E."/>
            <person name="Cottret L."/>
            <person name="Lelandais-Briere C."/>
            <person name="Owens G.L."/>
            <person name="Carrere S."/>
            <person name="Mayjonade B."/>
            <person name="Legrand L."/>
            <person name="Gill N."/>
            <person name="Kane N.C."/>
            <person name="Bowers J.E."/>
            <person name="Hubner S."/>
            <person name="Bellec A."/>
            <person name="Berard A."/>
            <person name="Berges H."/>
            <person name="Blanchet N."/>
            <person name="Boniface M.C."/>
            <person name="Brunel D."/>
            <person name="Catrice O."/>
            <person name="Chaidir N."/>
            <person name="Claudel C."/>
            <person name="Donnadieu C."/>
            <person name="Faraut T."/>
            <person name="Fievet G."/>
            <person name="Helmstetter N."/>
            <person name="King M."/>
            <person name="Knapp S.J."/>
            <person name="Lai Z."/>
            <person name="Le Paslier M.C."/>
            <person name="Lippi Y."/>
            <person name="Lorenzon L."/>
            <person name="Mandel J.R."/>
            <person name="Marage G."/>
            <person name="Marchand G."/>
            <person name="Marquand E."/>
            <person name="Bret-Mestries E."/>
            <person name="Morien E."/>
            <person name="Nambeesan S."/>
            <person name="Nguyen T."/>
            <person name="Pegot-Espagnet P."/>
            <person name="Pouilly N."/>
            <person name="Raftis F."/>
            <person name="Sallet E."/>
            <person name="Schiex T."/>
            <person name="Thomas J."/>
            <person name="Vandecasteele C."/>
            <person name="Vares D."/>
            <person name="Vear F."/>
            <person name="Vautrin S."/>
            <person name="Crespi M."/>
            <person name="Mangin B."/>
            <person name="Burke J.M."/>
            <person name="Salse J."/>
            <person name="Munos S."/>
            <person name="Vincourt P."/>
            <person name="Rieseberg L.H."/>
            <person name="Langlade N.B."/>
        </authorList>
    </citation>
    <scope>NUCLEOTIDE SEQUENCE</scope>
    <source>
        <tissue evidence="1">Leaves</tissue>
    </source>
</reference>